<gene>
    <name evidence="6" type="ORF">GCM10017056_19590</name>
</gene>
<proteinExistence type="predicted"/>
<dbReference type="Gene3D" id="2.40.30.170">
    <property type="match status" value="1"/>
</dbReference>
<feature type="coiled-coil region" evidence="3">
    <location>
        <begin position="72"/>
        <end position="125"/>
    </location>
</feature>
<accession>A0A8J3GWJ7</accession>
<organism evidence="6 7">
    <name type="scientific">Seohaeicola zhoushanensis</name>
    <dbReference type="NCBI Taxonomy" id="1569283"/>
    <lineage>
        <taxon>Bacteria</taxon>
        <taxon>Pseudomonadati</taxon>
        <taxon>Pseudomonadota</taxon>
        <taxon>Alphaproteobacteria</taxon>
        <taxon>Rhodobacterales</taxon>
        <taxon>Roseobacteraceae</taxon>
        <taxon>Seohaeicola</taxon>
    </lineage>
</organism>
<evidence type="ECO:0000256" key="1">
    <source>
        <dbReference type="ARBA" id="ARBA00004196"/>
    </source>
</evidence>
<reference evidence="6" key="2">
    <citation type="submission" date="2020-09" db="EMBL/GenBank/DDBJ databases">
        <authorList>
            <person name="Sun Q."/>
            <person name="Kim S."/>
        </authorList>
    </citation>
    <scope>NUCLEOTIDE SEQUENCE</scope>
    <source>
        <strain evidence="6">KCTC 42650</strain>
    </source>
</reference>
<dbReference type="Pfam" id="PF25881">
    <property type="entry name" value="HH_YBHG"/>
    <property type="match status" value="1"/>
</dbReference>
<evidence type="ECO:0000313" key="7">
    <source>
        <dbReference type="Proteomes" id="UP000626220"/>
    </source>
</evidence>
<evidence type="ECO:0000256" key="2">
    <source>
        <dbReference type="ARBA" id="ARBA00023054"/>
    </source>
</evidence>
<evidence type="ECO:0000259" key="5">
    <source>
        <dbReference type="Pfam" id="PF25881"/>
    </source>
</evidence>
<comment type="caution">
    <text evidence="6">The sequence shown here is derived from an EMBL/GenBank/DDBJ whole genome shotgun (WGS) entry which is preliminary data.</text>
</comment>
<evidence type="ECO:0000313" key="6">
    <source>
        <dbReference type="EMBL" id="GHF48140.1"/>
    </source>
</evidence>
<keyword evidence="7" id="KW-1185">Reference proteome</keyword>
<dbReference type="GO" id="GO:0030313">
    <property type="term" value="C:cell envelope"/>
    <property type="evidence" value="ECO:0007669"/>
    <property type="project" value="UniProtKB-SubCell"/>
</dbReference>
<name>A0A8J3GWJ7_9RHOB</name>
<sequence length="316" mass="33147">MVTLCSLPLAAALFSACAGPGPFATGYVEGEFTLVAPVAVAQVRQVAVARGDRVEAGGLLVEMERRDTGIAVAEARAHLAEAQAHLADLREGKRPEEIAVIEANLNSARAELAEANRTRDRISSLATRGAATESQRDETVTAAQIAAARVAQTEAELAVARLPARPQAIAQAEAQVTAAEAALSRALWNDEQRTLTLAAPVTVFDVIRNAGEIAGPTAPVLSVLEDGAVKLRLYVPETAIARVAVGDRLNVACDGCPPGLAARITYISDEPEFTPPVIYSLENRQKLVYLVEARPAGDTPLKPGQIVDVALPDGAK</sequence>
<dbReference type="EMBL" id="BNCJ01000004">
    <property type="protein sequence ID" value="GHF48140.1"/>
    <property type="molecule type" value="Genomic_DNA"/>
</dbReference>
<dbReference type="Gene3D" id="2.40.50.100">
    <property type="match status" value="1"/>
</dbReference>
<feature type="chain" id="PRO_5035172622" evidence="4">
    <location>
        <begin position="19"/>
        <end position="316"/>
    </location>
</feature>
<evidence type="ECO:0000256" key="4">
    <source>
        <dbReference type="SAM" id="SignalP"/>
    </source>
</evidence>
<comment type="subcellular location">
    <subcellularLocation>
        <location evidence="1">Cell envelope</location>
    </subcellularLocation>
</comment>
<dbReference type="PANTHER" id="PTHR32347:SF23">
    <property type="entry name" value="BLL5650 PROTEIN"/>
    <property type="match status" value="1"/>
</dbReference>
<feature type="signal peptide" evidence="4">
    <location>
        <begin position="1"/>
        <end position="18"/>
    </location>
</feature>
<evidence type="ECO:0000256" key="3">
    <source>
        <dbReference type="SAM" id="Coils"/>
    </source>
</evidence>
<dbReference type="PANTHER" id="PTHR32347">
    <property type="entry name" value="EFFLUX SYSTEM COMPONENT YKNX-RELATED"/>
    <property type="match status" value="1"/>
</dbReference>
<reference evidence="6" key="1">
    <citation type="journal article" date="2014" name="Int. J. Syst. Evol. Microbiol.">
        <title>Complete genome sequence of Corynebacterium casei LMG S-19264T (=DSM 44701T), isolated from a smear-ripened cheese.</title>
        <authorList>
            <consortium name="US DOE Joint Genome Institute (JGI-PGF)"/>
            <person name="Walter F."/>
            <person name="Albersmeier A."/>
            <person name="Kalinowski J."/>
            <person name="Ruckert C."/>
        </authorList>
    </citation>
    <scope>NUCLEOTIDE SEQUENCE</scope>
    <source>
        <strain evidence="6">KCTC 42650</strain>
    </source>
</reference>
<dbReference type="InterPro" id="IPR050465">
    <property type="entry name" value="UPF0194_transport"/>
</dbReference>
<dbReference type="RefSeq" id="WP_189679900.1">
    <property type="nucleotide sequence ID" value="NZ_BNCJ01000004.1"/>
</dbReference>
<dbReference type="AlphaFoldDB" id="A0A8J3GWJ7"/>
<dbReference type="Proteomes" id="UP000626220">
    <property type="component" value="Unassembled WGS sequence"/>
</dbReference>
<protein>
    <submittedName>
        <fullName evidence="6">Hemolysin secretion protein D</fullName>
    </submittedName>
</protein>
<dbReference type="InterPro" id="IPR059052">
    <property type="entry name" value="HH_YbhG-like"/>
</dbReference>
<keyword evidence="4" id="KW-0732">Signal</keyword>
<dbReference type="Gene3D" id="1.10.287.470">
    <property type="entry name" value="Helix hairpin bin"/>
    <property type="match status" value="2"/>
</dbReference>
<keyword evidence="2 3" id="KW-0175">Coiled coil</keyword>
<feature type="domain" description="YbhG-like alpha-helical hairpin" evidence="5">
    <location>
        <begin position="64"/>
        <end position="186"/>
    </location>
</feature>